<dbReference type="OrthoDB" id="249612at2759"/>
<feature type="domain" description="Pre-mRNA-splicing factor SLU7" evidence="9">
    <location>
        <begin position="142"/>
        <end position="430"/>
    </location>
</feature>
<dbReference type="PANTHER" id="PTHR12942">
    <property type="entry name" value="STEP II SPLICING FACTOR SLU7"/>
    <property type="match status" value="1"/>
</dbReference>
<evidence type="ECO:0000256" key="7">
    <source>
        <dbReference type="RuleBase" id="RU367071"/>
    </source>
</evidence>
<dbReference type="GO" id="GO:0030628">
    <property type="term" value="F:pre-mRNA 3'-splice site binding"/>
    <property type="evidence" value="ECO:0007669"/>
    <property type="project" value="UniProtKB-UniRule"/>
</dbReference>
<keyword evidence="6 7" id="KW-0539">Nucleus</keyword>
<accession>W7TVH6</accession>
<evidence type="ECO:0000313" key="11">
    <source>
        <dbReference type="Proteomes" id="UP000019335"/>
    </source>
</evidence>
<comment type="subcellular location">
    <subcellularLocation>
        <location evidence="1 7">Nucleus</location>
    </subcellularLocation>
</comment>
<evidence type="ECO:0000256" key="3">
    <source>
        <dbReference type="ARBA" id="ARBA00022664"/>
    </source>
</evidence>
<keyword evidence="3 7" id="KW-0507">mRNA processing</keyword>
<comment type="similarity">
    <text evidence="2 7">Belongs to the SLU7 family.</text>
</comment>
<evidence type="ECO:0000256" key="4">
    <source>
        <dbReference type="ARBA" id="ARBA00022728"/>
    </source>
</evidence>
<keyword evidence="5 7" id="KW-0508">mRNA splicing</keyword>
<proteinExistence type="inferred from homology"/>
<dbReference type="Pfam" id="PF11708">
    <property type="entry name" value="Slu7"/>
    <property type="match status" value="1"/>
</dbReference>
<feature type="compositionally biased region" description="Basic and acidic residues" evidence="8">
    <location>
        <begin position="7"/>
        <end position="17"/>
    </location>
</feature>
<keyword evidence="11" id="KW-1185">Reference proteome</keyword>
<gene>
    <name evidence="10" type="ORF">Naga_100047g6</name>
</gene>
<evidence type="ECO:0000256" key="1">
    <source>
        <dbReference type="ARBA" id="ARBA00004123"/>
    </source>
</evidence>
<dbReference type="GO" id="GO:0005681">
    <property type="term" value="C:spliceosomal complex"/>
    <property type="evidence" value="ECO:0007669"/>
    <property type="project" value="UniProtKB-UniRule"/>
</dbReference>
<dbReference type="EMBL" id="AZIL01001305">
    <property type="protein sequence ID" value="EWM24314.1"/>
    <property type="molecule type" value="Genomic_DNA"/>
</dbReference>
<protein>
    <recommendedName>
        <fullName evidence="7">Pre-mRNA-splicing factor SLU7</fullName>
    </recommendedName>
</protein>
<dbReference type="PANTHER" id="PTHR12942:SF2">
    <property type="entry name" value="PRE-MRNA-SPLICING FACTOR SLU7"/>
    <property type="match status" value="1"/>
</dbReference>
<dbReference type="GO" id="GO:0000398">
    <property type="term" value="P:mRNA splicing, via spliceosome"/>
    <property type="evidence" value="ECO:0007669"/>
    <property type="project" value="UniProtKB-UniRule"/>
</dbReference>
<name>W7TVH6_9STRA</name>
<feature type="region of interest" description="Disordered" evidence="8">
    <location>
        <begin position="171"/>
        <end position="231"/>
    </location>
</feature>
<dbReference type="AlphaFoldDB" id="W7TVH6"/>
<comment type="caution">
    <text evidence="10">The sequence shown here is derived from an EMBL/GenBank/DDBJ whole genome shotgun (WGS) entry which is preliminary data.</text>
</comment>
<feature type="region of interest" description="Disordered" evidence="8">
    <location>
        <begin position="462"/>
        <end position="501"/>
    </location>
</feature>
<feature type="region of interest" description="Disordered" evidence="8">
    <location>
        <begin position="565"/>
        <end position="584"/>
    </location>
</feature>
<evidence type="ECO:0000256" key="6">
    <source>
        <dbReference type="ARBA" id="ARBA00023242"/>
    </source>
</evidence>
<feature type="region of interest" description="Disordered" evidence="8">
    <location>
        <begin position="119"/>
        <end position="142"/>
    </location>
</feature>
<dbReference type="InterPro" id="IPR021715">
    <property type="entry name" value="Slu7_dom"/>
</dbReference>
<sequence>MASGLSEYKKREEEKKARQAGNLAPEIDAASGKMINPHNPEYITKRPWYLGESGPSLNHHARQRDDSILSLQETEEILARQPKKFLGRATVFRKGACENCGAMTHKKKDCVERPRSLGKTAKVSGMDIAPDEASRGVQEGKLGWDGKRDQWAGYRAEDHERVIERYAQMEEERKRQAIARKAEKEREKEEKRKEKEAARLKRREEKVAAKRARDSDYDSDEEDEDEGVREYLLKDKDNKDFQGRVARQGGVGGAQMKVSVRNLRIREDTAKYLRNLDPNSAYYDPKTRAMRDNPLPGTHPEELAYAGDNYVRTTGDTVALARMQVFALEAQEEGIDVHAEANPTAAILAKKRFEEAQGAEKEEARKRVMEAYGAEKYSKKPDPRLLLGQTEAWTEYSKDGRLLKGAPRAVVRSKYEEDVQVNNHTTVWGSYYEKKSGKWGYGCCHSLIKQSYCTGEEGRRANEVQGTASGNGRSREGEASGEGEDGKEERRKKSKLTGEMTTRAELYGTEVSGGLELDAKKLKDAVQRQRAFQEEKVELDERRRGYNTKGEGEVTKEEMEAYRLVRRHGEDPMARVGSDELLEH</sequence>
<evidence type="ECO:0000259" key="9">
    <source>
        <dbReference type="Pfam" id="PF11708"/>
    </source>
</evidence>
<dbReference type="InterPro" id="IPR039974">
    <property type="entry name" value="Splicing_factor_SLU7"/>
</dbReference>
<evidence type="ECO:0000313" key="10">
    <source>
        <dbReference type="EMBL" id="EWM24314.1"/>
    </source>
</evidence>
<evidence type="ECO:0000256" key="8">
    <source>
        <dbReference type="SAM" id="MobiDB-lite"/>
    </source>
</evidence>
<evidence type="ECO:0000256" key="5">
    <source>
        <dbReference type="ARBA" id="ARBA00023187"/>
    </source>
</evidence>
<evidence type="ECO:0000256" key="2">
    <source>
        <dbReference type="ARBA" id="ARBA00007203"/>
    </source>
</evidence>
<keyword evidence="4 7" id="KW-0747">Spliceosome</keyword>
<comment type="function">
    <text evidence="7">Involved in pre-mRNA splicing.</text>
</comment>
<feature type="region of interest" description="Disordered" evidence="8">
    <location>
        <begin position="1"/>
        <end position="38"/>
    </location>
</feature>
<feature type="compositionally biased region" description="Acidic residues" evidence="8">
    <location>
        <begin position="217"/>
        <end position="227"/>
    </location>
</feature>
<comment type="subunit">
    <text evidence="7">Associated with the spliceosome.</text>
</comment>
<reference evidence="10 11" key="1">
    <citation type="journal article" date="2014" name="Mol. Plant">
        <title>Chromosome Scale Genome Assembly and Transcriptome Profiling of Nannochloropsis gaditana in Nitrogen Depletion.</title>
        <authorList>
            <person name="Corteggiani Carpinelli E."/>
            <person name="Telatin A."/>
            <person name="Vitulo N."/>
            <person name="Forcato C."/>
            <person name="D'Angelo M."/>
            <person name="Schiavon R."/>
            <person name="Vezzi A."/>
            <person name="Giacometti G.M."/>
            <person name="Morosinotto T."/>
            <person name="Valle G."/>
        </authorList>
    </citation>
    <scope>NUCLEOTIDE SEQUENCE [LARGE SCALE GENOMIC DNA]</scope>
    <source>
        <strain evidence="10 11">B-31</strain>
    </source>
</reference>
<dbReference type="Proteomes" id="UP000019335">
    <property type="component" value="Chromosome 14"/>
</dbReference>
<feature type="compositionally biased region" description="Basic and acidic residues" evidence="8">
    <location>
        <begin position="171"/>
        <end position="216"/>
    </location>
</feature>
<organism evidence="10 11">
    <name type="scientific">Nannochloropsis gaditana</name>
    <dbReference type="NCBI Taxonomy" id="72520"/>
    <lineage>
        <taxon>Eukaryota</taxon>
        <taxon>Sar</taxon>
        <taxon>Stramenopiles</taxon>
        <taxon>Ochrophyta</taxon>
        <taxon>Eustigmatophyceae</taxon>
        <taxon>Eustigmatales</taxon>
        <taxon>Monodopsidaceae</taxon>
        <taxon>Nannochloropsis</taxon>
    </lineage>
</organism>